<dbReference type="SUPFAM" id="SSF51126">
    <property type="entry name" value="Pectin lyase-like"/>
    <property type="match status" value="1"/>
</dbReference>
<proteinExistence type="predicted"/>
<accession>A0ABR8DZE2</accession>
<dbReference type="InterPro" id="IPR011050">
    <property type="entry name" value="Pectin_lyase_fold/virulence"/>
</dbReference>
<dbReference type="EMBL" id="JACJSI010000170">
    <property type="protein sequence ID" value="MBD2534513.1"/>
    <property type="molecule type" value="Genomic_DNA"/>
</dbReference>
<evidence type="ECO:0000313" key="2">
    <source>
        <dbReference type="Proteomes" id="UP000623440"/>
    </source>
</evidence>
<keyword evidence="2" id="KW-1185">Reference proteome</keyword>
<sequence>MGTPETVAGDITLNATGEIKVASESVVANNLRLGSLGNGGNITIDSGSFSLRDRAQLTASTSGLGNAENMTVRARNAVSLADAYIFSTVESGADGQRVVARFA</sequence>
<name>A0ABR8DZE2_9NOSO</name>
<comment type="caution">
    <text evidence="1">The sequence shown here is derived from an EMBL/GenBank/DDBJ whole genome shotgun (WGS) entry which is preliminary data.</text>
</comment>
<organism evidence="1 2">
    <name type="scientific">Nostoc flagelliforme FACHB-838</name>
    <dbReference type="NCBI Taxonomy" id="2692904"/>
    <lineage>
        <taxon>Bacteria</taxon>
        <taxon>Bacillati</taxon>
        <taxon>Cyanobacteriota</taxon>
        <taxon>Cyanophyceae</taxon>
        <taxon>Nostocales</taxon>
        <taxon>Nostocaceae</taxon>
        <taxon>Nostoc</taxon>
    </lineage>
</organism>
<dbReference type="InterPro" id="IPR012334">
    <property type="entry name" value="Pectin_lyas_fold"/>
</dbReference>
<evidence type="ECO:0000313" key="1">
    <source>
        <dbReference type="EMBL" id="MBD2534513.1"/>
    </source>
</evidence>
<protein>
    <submittedName>
        <fullName evidence="1">Uncharacterized protein</fullName>
    </submittedName>
</protein>
<dbReference type="Proteomes" id="UP000623440">
    <property type="component" value="Unassembled WGS sequence"/>
</dbReference>
<dbReference type="Gene3D" id="2.160.20.10">
    <property type="entry name" value="Single-stranded right-handed beta-helix, Pectin lyase-like"/>
    <property type="match status" value="1"/>
</dbReference>
<gene>
    <name evidence="1" type="ORF">H6G97_35525</name>
</gene>
<reference evidence="1 2" key="1">
    <citation type="journal article" date="2020" name="ISME J.">
        <title>Comparative genomics reveals insights into cyanobacterial evolution and habitat adaptation.</title>
        <authorList>
            <person name="Chen M.Y."/>
            <person name="Teng W.K."/>
            <person name="Zhao L."/>
            <person name="Hu C.X."/>
            <person name="Zhou Y.K."/>
            <person name="Han B.P."/>
            <person name="Song L.R."/>
            <person name="Shu W.S."/>
        </authorList>
    </citation>
    <scope>NUCLEOTIDE SEQUENCE [LARGE SCALE GENOMIC DNA]</scope>
    <source>
        <strain evidence="1 2">FACHB-838</strain>
    </source>
</reference>
<dbReference type="RefSeq" id="WP_190945086.1">
    <property type="nucleotide sequence ID" value="NZ_JACJSI010000170.1"/>
</dbReference>